<name>A0A6C0B2S9_9ZZZZ</name>
<evidence type="ECO:0000313" key="1">
    <source>
        <dbReference type="EMBL" id="QHS86356.1"/>
    </source>
</evidence>
<protein>
    <submittedName>
        <fullName evidence="1">Uncharacterized protein</fullName>
    </submittedName>
</protein>
<dbReference type="AlphaFoldDB" id="A0A6C0B2S9"/>
<dbReference type="EMBL" id="MN739053">
    <property type="protein sequence ID" value="QHS86356.1"/>
    <property type="molecule type" value="Genomic_DNA"/>
</dbReference>
<accession>A0A6C0B2S9</accession>
<reference evidence="1" key="1">
    <citation type="journal article" date="2020" name="Nature">
        <title>Giant virus diversity and host interactions through global metagenomics.</title>
        <authorList>
            <person name="Schulz F."/>
            <person name="Roux S."/>
            <person name="Paez-Espino D."/>
            <person name="Jungbluth S."/>
            <person name="Walsh D.A."/>
            <person name="Denef V.J."/>
            <person name="McMahon K.D."/>
            <person name="Konstantinidis K.T."/>
            <person name="Eloe-Fadrosh E.A."/>
            <person name="Kyrpides N.C."/>
            <person name="Woyke T."/>
        </authorList>
    </citation>
    <scope>NUCLEOTIDE SEQUENCE</scope>
    <source>
        <strain evidence="1">GVMAG-M-3300009187-29</strain>
    </source>
</reference>
<organism evidence="1">
    <name type="scientific">viral metagenome</name>
    <dbReference type="NCBI Taxonomy" id="1070528"/>
    <lineage>
        <taxon>unclassified sequences</taxon>
        <taxon>metagenomes</taxon>
        <taxon>organismal metagenomes</taxon>
    </lineage>
</organism>
<proteinExistence type="predicted"/>
<sequence>MFFNLVNTIVQCLYSFFMADYENFKFKIDDDDEKRSMRNDSYHINVRDSFEYALTSD</sequence>